<dbReference type="GO" id="GO:0048193">
    <property type="term" value="P:Golgi vesicle transport"/>
    <property type="evidence" value="ECO:0007669"/>
    <property type="project" value="TreeGrafter"/>
</dbReference>
<dbReference type="AlphaFoldDB" id="A0A7R8WQD5"/>
<sequence>VVICFSLFEQSEAESDREAPPYSLEKVSKAEIFTAYQKLRLKYHKYRGRYGDICRLYKDLEEALTQMKQRAEKAERRKGEAEEQCDLAQKAKAHLEESLRADLEEKEHVIQTLKTKVELLKSSPVHPSSGSDVCVIADHSDGDGLEEPLRSQSGSLSEVPPSPLISAPERKISGERAKEGNGGESKDAMKEKISRLETLLERAKETIERNKELTLSLQRQVKETRAEGDRRLAEAKKEWEFQEDRVWKELEEEKERAALLLAETKRAFHQELEEKELSRGKDAAIALVRTELEDRLRKLEEELRVETAQKASAEEVQKELTRKVKGLEEELENVREAAEKERKSWLGESEKKEEEWRQQEKQWKEVEEKLTKELEDARTEGRTATEEEVGAQVEDMRPDGGRNHGLGVTKEGLPLFPPIERTPSCWRRTDSMANAVPPTDLSSRVASRVRLNQVLVTQLKAKEEELRSQIKELHKELKVKETRMAEMAKELLKAANEKSEMEARLRSELDRLEAEKRELSDRLELAESEAKEISRLNDGLKAAVEDGEKLREELQKEKLKQSEELRQVRIENETRYQSIYEEKVRLESRVVEFEQELTKYKESVEEERHSFKAM</sequence>
<feature type="region of interest" description="Disordered" evidence="2">
    <location>
        <begin position="331"/>
        <end position="360"/>
    </location>
</feature>
<evidence type="ECO:0000256" key="2">
    <source>
        <dbReference type="SAM" id="MobiDB-lite"/>
    </source>
</evidence>
<dbReference type="OrthoDB" id="5322683at2759"/>
<feature type="region of interest" description="Disordered" evidence="2">
    <location>
        <begin position="374"/>
        <end position="418"/>
    </location>
</feature>
<feature type="non-terminal residue" evidence="3">
    <location>
        <position position="614"/>
    </location>
</feature>
<reference evidence="3" key="1">
    <citation type="submission" date="2020-11" db="EMBL/GenBank/DDBJ databases">
        <authorList>
            <person name="Tran Van P."/>
        </authorList>
    </citation>
    <scope>NUCLEOTIDE SEQUENCE</scope>
</reference>
<dbReference type="GO" id="GO:0031267">
    <property type="term" value="F:small GTPase binding"/>
    <property type="evidence" value="ECO:0007669"/>
    <property type="project" value="TreeGrafter"/>
</dbReference>
<evidence type="ECO:0000256" key="1">
    <source>
        <dbReference type="SAM" id="Coils"/>
    </source>
</evidence>
<dbReference type="GO" id="GO:0005794">
    <property type="term" value="C:Golgi apparatus"/>
    <property type="evidence" value="ECO:0007669"/>
    <property type="project" value="TreeGrafter"/>
</dbReference>
<proteinExistence type="predicted"/>
<protein>
    <submittedName>
        <fullName evidence="3">Uncharacterized protein</fullName>
    </submittedName>
</protein>
<evidence type="ECO:0000313" key="3">
    <source>
        <dbReference type="EMBL" id="CAD7233068.1"/>
    </source>
</evidence>
<feature type="compositionally biased region" description="Basic and acidic residues" evidence="2">
    <location>
        <begin position="374"/>
        <end position="385"/>
    </location>
</feature>
<feature type="coiled-coil region" evidence="1">
    <location>
        <begin position="57"/>
        <end position="123"/>
    </location>
</feature>
<name>A0A7R8WQD5_9CRUS</name>
<feature type="compositionally biased region" description="Basic and acidic residues" evidence="2">
    <location>
        <begin position="168"/>
        <end position="189"/>
    </location>
</feature>
<feature type="non-terminal residue" evidence="3">
    <location>
        <position position="1"/>
    </location>
</feature>
<gene>
    <name evidence="3" type="ORF">CTOB1V02_LOCUS10892</name>
</gene>
<keyword evidence="1" id="KW-0175">Coiled coil</keyword>
<organism evidence="3">
    <name type="scientific">Cyprideis torosa</name>
    <dbReference type="NCBI Taxonomy" id="163714"/>
    <lineage>
        <taxon>Eukaryota</taxon>
        <taxon>Metazoa</taxon>
        <taxon>Ecdysozoa</taxon>
        <taxon>Arthropoda</taxon>
        <taxon>Crustacea</taxon>
        <taxon>Oligostraca</taxon>
        <taxon>Ostracoda</taxon>
        <taxon>Podocopa</taxon>
        <taxon>Podocopida</taxon>
        <taxon>Cytherocopina</taxon>
        <taxon>Cytheroidea</taxon>
        <taxon>Cytherideidae</taxon>
        <taxon>Cyprideis</taxon>
    </lineage>
</organism>
<feature type="coiled-coil region" evidence="1">
    <location>
        <begin position="452"/>
        <end position="610"/>
    </location>
</feature>
<dbReference type="EMBL" id="OB665592">
    <property type="protein sequence ID" value="CAD7233068.1"/>
    <property type="molecule type" value="Genomic_DNA"/>
</dbReference>
<feature type="region of interest" description="Disordered" evidence="2">
    <location>
        <begin position="137"/>
        <end position="189"/>
    </location>
</feature>
<dbReference type="PANTHER" id="PTHR19327:SF0">
    <property type="entry name" value="GOLGIN SUBFAMILY A MEMBER 4"/>
    <property type="match status" value="1"/>
</dbReference>
<accession>A0A7R8WQD5</accession>
<dbReference type="PANTHER" id="PTHR19327">
    <property type="entry name" value="GOLGIN"/>
    <property type="match status" value="1"/>
</dbReference>